<protein>
    <submittedName>
        <fullName evidence="1">Uncharacterized protein</fullName>
    </submittedName>
</protein>
<dbReference type="EMBL" id="JABSTQ010009508">
    <property type="protein sequence ID" value="KAG0428580.1"/>
    <property type="molecule type" value="Genomic_DNA"/>
</dbReference>
<proteinExistence type="predicted"/>
<evidence type="ECO:0000313" key="1">
    <source>
        <dbReference type="EMBL" id="KAG0428580.1"/>
    </source>
</evidence>
<organism evidence="1 2">
    <name type="scientific">Ixodes persulcatus</name>
    <name type="common">Taiga tick</name>
    <dbReference type="NCBI Taxonomy" id="34615"/>
    <lineage>
        <taxon>Eukaryota</taxon>
        <taxon>Metazoa</taxon>
        <taxon>Ecdysozoa</taxon>
        <taxon>Arthropoda</taxon>
        <taxon>Chelicerata</taxon>
        <taxon>Arachnida</taxon>
        <taxon>Acari</taxon>
        <taxon>Parasitiformes</taxon>
        <taxon>Ixodida</taxon>
        <taxon>Ixodoidea</taxon>
        <taxon>Ixodidae</taxon>
        <taxon>Ixodinae</taxon>
        <taxon>Ixodes</taxon>
    </lineage>
</organism>
<keyword evidence="2" id="KW-1185">Reference proteome</keyword>
<gene>
    <name evidence="1" type="ORF">HPB47_024452</name>
</gene>
<sequence>MRARETGEQRQEADDAAKRAKARANESQQLKQHLARLAEMRRKKRRKPTTRVCVRQRLGRSGLGEPDQDIGMNELLEFSFDRIDQLAETCGTEVSVEQKEELLELRAKNAVLVFVFLQMEKSDWLSPSKVSADRPRTSGSWEDSIGPPPPSPVFGFANDSPVESSPRSSFPAARAVTSPGAESSTSRLDVIREGQGQTPRCHKSMLRPLILKLSPIGAPGTRSSKRPVGQRIKSFFTGTVSWKVPHDQRLARRDHKSKLRFQKTPPEKPSPWLRSARSSGPVAGKSSGSVGLAEEPARANSGDGCTAELSAARPLRESARSAVGRRNVAVYGTTPQTN</sequence>
<dbReference type="Proteomes" id="UP000805193">
    <property type="component" value="Unassembled WGS sequence"/>
</dbReference>
<accession>A0AC60Q4F3</accession>
<reference evidence="1 2" key="1">
    <citation type="journal article" date="2020" name="Cell">
        <title>Large-Scale Comparative Analyses of Tick Genomes Elucidate Their Genetic Diversity and Vector Capacities.</title>
        <authorList>
            <consortium name="Tick Genome and Microbiome Consortium (TIGMIC)"/>
            <person name="Jia N."/>
            <person name="Wang J."/>
            <person name="Shi W."/>
            <person name="Du L."/>
            <person name="Sun Y."/>
            <person name="Zhan W."/>
            <person name="Jiang J.F."/>
            <person name="Wang Q."/>
            <person name="Zhang B."/>
            <person name="Ji P."/>
            <person name="Bell-Sakyi L."/>
            <person name="Cui X.M."/>
            <person name="Yuan T.T."/>
            <person name="Jiang B.G."/>
            <person name="Yang W.F."/>
            <person name="Lam T.T."/>
            <person name="Chang Q.C."/>
            <person name="Ding S.J."/>
            <person name="Wang X.J."/>
            <person name="Zhu J.G."/>
            <person name="Ruan X.D."/>
            <person name="Zhao L."/>
            <person name="Wei J.T."/>
            <person name="Ye R.Z."/>
            <person name="Que T.C."/>
            <person name="Du C.H."/>
            <person name="Zhou Y.H."/>
            <person name="Cheng J.X."/>
            <person name="Dai P.F."/>
            <person name="Guo W.B."/>
            <person name="Han X.H."/>
            <person name="Huang E.J."/>
            <person name="Li L.F."/>
            <person name="Wei W."/>
            <person name="Gao Y.C."/>
            <person name="Liu J.Z."/>
            <person name="Shao H.Z."/>
            <person name="Wang X."/>
            <person name="Wang C.C."/>
            <person name="Yang T.C."/>
            <person name="Huo Q.B."/>
            <person name="Li W."/>
            <person name="Chen H.Y."/>
            <person name="Chen S.E."/>
            <person name="Zhou L.G."/>
            <person name="Ni X.B."/>
            <person name="Tian J.H."/>
            <person name="Sheng Y."/>
            <person name="Liu T."/>
            <person name="Pan Y.S."/>
            <person name="Xia L.Y."/>
            <person name="Li J."/>
            <person name="Zhao F."/>
            <person name="Cao W.C."/>
        </authorList>
    </citation>
    <scope>NUCLEOTIDE SEQUENCE [LARGE SCALE GENOMIC DNA]</scope>
    <source>
        <strain evidence="1">Iper-2018</strain>
    </source>
</reference>
<evidence type="ECO:0000313" key="2">
    <source>
        <dbReference type="Proteomes" id="UP000805193"/>
    </source>
</evidence>
<name>A0AC60Q4F3_IXOPE</name>
<comment type="caution">
    <text evidence="1">The sequence shown here is derived from an EMBL/GenBank/DDBJ whole genome shotgun (WGS) entry which is preliminary data.</text>
</comment>